<evidence type="ECO:0000256" key="2">
    <source>
        <dbReference type="ARBA" id="ARBA00022692"/>
    </source>
</evidence>
<feature type="transmembrane region" description="Helical" evidence="9">
    <location>
        <begin position="53"/>
        <end position="76"/>
    </location>
</feature>
<keyword evidence="6 8" id="KW-0675">Receptor</keyword>
<dbReference type="GO" id="GO:0005886">
    <property type="term" value="C:plasma membrane"/>
    <property type="evidence" value="ECO:0007669"/>
    <property type="project" value="UniProtKB-SubCell"/>
</dbReference>
<proteinExistence type="inferred from homology"/>
<evidence type="ECO:0000256" key="5">
    <source>
        <dbReference type="ARBA" id="ARBA00023136"/>
    </source>
</evidence>
<evidence type="ECO:0000313" key="11">
    <source>
        <dbReference type="Ensembl" id="ENSPMRP00000024080.1"/>
    </source>
</evidence>
<comment type="subcellular location">
    <subcellularLocation>
        <location evidence="9">Cell membrane</location>
        <topology evidence="9">Multi-pass membrane protein</topology>
    </subcellularLocation>
    <subcellularLocation>
        <location evidence="1">Membrane</location>
        <topology evidence="1">Multi-pass membrane protein</topology>
    </subcellularLocation>
</comment>
<dbReference type="GO" id="GO:0004984">
    <property type="term" value="F:olfactory receptor activity"/>
    <property type="evidence" value="ECO:0007669"/>
    <property type="project" value="InterPro"/>
</dbReference>
<dbReference type="GeneTree" id="ENSGT01150000286948"/>
<dbReference type="PRINTS" id="PR00237">
    <property type="entry name" value="GPCRRHODOPSN"/>
</dbReference>
<reference evidence="11 12" key="1">
    <citation type="journal article" date="2019" name="Proc. Natl. Acad. Sci. U.S.A.">
        <title>Regulatory changes in pterin and carotenoid genes underlie balanced color polymorphisms in the wall lizard.</title>
        <authorList>
            <person name="Andrade P."/>
            <person name="Pinho C."/>
            <person name="Perez I de Lanuza G."/>
            <person name="Afonso S."/>
            <person name="Brejcha J."/>
            <person name="Rubin C.J."/>
            <person name="Wallerman O."/>
            <person name="Pereira P."/>
            <person name="Sabatino S.J."/>
            <person name="Bellati A."/>
            <person name="Pellitteri-Rosa D."/>
            <person name="Bosakova Z."/>
            <person name="Bunikis I."/>
            <person name="Carretero M.A."/>
            <person name="Feiner N."/>
            <person name="Marsik P."/>
            <person name="Pauperio F."/>
            <person name="Salvi D."/>
            <person name="Soler L."/>
            <person name="While G.M."/>
            <person name="Uller T."/>
            <person name="Font E."/>
            <person name="Andersson L."/>
            <person name="Carneiro M."/>
        </authorList>
    </citation>
    <scope>NUCLEOTIDE SEQUENCE</scope>
</reference>
<dbReference type="PROSITE" id="PS50262">
    <property type="entry name" value="G_PROTEIN_RECEP_F1_2"/>
    <property type="match status" value="1"/>
</dbReference>
<feature type="transmembrane region" description="Helical" evidence="9">
    <location>
        <begin position="225"/>
        <end position="246"/>
    </location>
</feature>
<protein>
    <recommendedName>
        <fullName evidence="9">Olfactory receptor</fullName>
    </recommendedName>
</protein>
<keyword evidence="9" id="KW-0552">Olfaction</keyword>
<keyword evidence="3 9" id="KW-1133">Transmembrane helix</keyword>
<evidence type="ECO:0000256" key="9">
    <source>
        <dbReference type="RuleBase" id="RU363047"/>
    </source>
</evidence>
<name>A0A670JJD0_PODMU</name>
<reference evidence="11" key="3">
    <citation type="submission" date="2025-09" db="UniProtKB">
        <authorList>
            <consortium name="Ensembl"/>
        </authorList>
    </citation>
    <scope>IDENTIFICATION</scope>
</reference>
<evidence type="ECO:0000259" key="10">
    <source>
        <dbReference type="PROSITE" id="PS50262"/>
    </source>
</evidence>
<dbReference type="InterPro" id="IPR000725">
    <property type="entry name" value="Olfact_rcpt"/>
</dbReference>
<dbReference type="AlphaFoldDB" id="A0A670JJD0"/>
<feature type="transmembrane region" description="Helical" evidence="9">
    <location>
        <begin position="126"/>
        <end position="148"/>
    </location>
</feature>
<organism evidence="11 12">
    <name type="scientific">Podarcis muralis</name>
    <name type="common">Wall lizard</name>
    <name type="synonym">Lacerta muralis</name>
    <dbReference type="NCBI Taxonomy" id="64176"/>
    <lineage>
        <taxon>Eukaryota</taxon>
        <taxon>Metazoa</taxon>
        <taxon>Chordata</taxon>
        <taxon>Craniata</taxon>
        <taxon>Vertebrata</taxon>
        <taxon>Euteleostomi</taxon>
        <taxon>Lepidosauria</taxon>
        <taxon>Squamata</taxon>
        <taxon>Bifurcata</taxon>
        <taxon>Unidentata</taxon>
        <taxon>Episquamata</taxon>
        <taxon>Laterata</taxon>
        <taxon>Lacertibaenia</taxon>
        <taxon>Lacertidae</taxon>
        <taxon>Podarcis</taxon>
    </lineage>
</organism>
<keyword evidence="12" id="KW-1185">Reference proteome</keyword>
<feature type="transmembrane region" description="Helical" evidence="9">
    <location>
        <begin position="258"/>
        <end position="281"/>
    </location>
</feature>
<dbReference type="GO" id="GO:0004930">
    <property type="term" value="F:G protein-coupled receptor activity"/>
    <property type="evidence" value="ECO:0007669"/>
    <property type="project" value="UniProtKB-KW"/>
</dbReference>
<dbReference type="Gene3D" id="1.20.1070.10">
    <property type="entry name" value="Rhodopsin 7-helix transmembrane proteins"/>
    <property type="match status" value="1"/>
</dbReference>
<sequence length="335" mass="37802">HLQQWRQKAQFCFKAPIIITTHVLYGQEKKMENHTMVTEFILVSFKGQPQMQIVFLLLFLLMYTITLVGNAGMILITSSDSKLHTPMYYFLKNLSFLDICYSSVITPKAMVSFATGDMAISYNGCATQMFFFSLFGTTEAFFLAVMAYDRFIAVCSPLLYHTIMSKKRCMCLVCISYFFGCVNCCTQTGFTFSLAFCGPTHVNHFFCDVPAVMKASCSDTFVNEMVLLVVCVVIFTSYTYILSTILKIQSAEGRRKAFSTCASHITAVTIFYGTVFFIYAQPAGMSSPAQSKIVSVFYTLVIPMLNPLIYSLRNKDVKAALKRTLGKKRLFSMNR</sequence>
<feature type="transmembrane region" description="Helical" evidence="9">
    <location>
        <begin position="293"/>
        <end position="312"/>
    </location>
</feature>
<dbReference type="Pfam" id="PF13853">
    <property type="entry name" value="7tm_4"/>
    <property type="match status" value="1"/>
</dbReference>
<dbReference type="FunFam" id="1.20.1070.10:FF:000003">
    <property type="entry name" value="Olfactory receptor"/>
    <property type="match status" value="1"/>
</dbReference>
<dbReference type="InterPro" id="IPR017452">
    <property type="entry name" value="GPCR_Rhodpsn_7TM"/>
</dbReference>
<keyword evidence="9" id="KW-1003">Cell membrane</keyword>
<evidence type="ECO:0000256" key="8">
    <source>
        <dbReference type="RuleBase" id="RU000688"/>
    </source>
</evidence>
<evidence type="ECO:0000256" key="6">
    <source>
        <dbReference type="ARBA" id="ARBA00023170"/>
    </source>
</evidence>
<evidence type="ECO:0000313" key="12">
    <source>
        <dbReference type="Proteomes" id="UP000472272"/>
    </source>
</evidence>
<dbReference type="Ensembl" id="ENSPMRT00000025544.1">
    <property type="protein sequence ID" value="ENSPMRP00000024080.1"/>
    <property type="gene ID" value="ENSPMRG00000015570.1"/>
</dbReference>
<comment type="similarity">
    <text evidence="8">Belongs to the G-protein coupled receptor 1 family.</text>
</comment>
<dbReference type="InterPro" id="IPR000276">
    <property type="entry name" value="GPCR_Rhodpsn"/>
</dbReference>
<feature type="transmembrane region" description="Helical" evidence="9">
    <location>
        <begin position="169"/>
        <end position="196"/>
    </location>
</feature>
<dbReference type="SUPFAM" id="SSF81321">
    <property type="entry name" value="Family A G protein-coupled receptor-like"/>
    <property type="match status" value="1"/>
</dbReference>
<reference evidence="11" key="2">
    <citation type="submission" date="2025-08" db="UniProtKB">
        <authorList>
            <consortium name="Ensembl"/>
        </authorList>
    </citation>
    <scope>IDENTIFICATION</scope>
</reference>
<dbReference type="PRINTS" id="PR00245">
    <property type="entry name" value="OLFACTORYR"/>
</dbReference>
<evidence type="ECO:0000256" key="3">
    <source>
        <dbReference type="ARBA" id="ARBA00022989"/>
    </source>
</evidence>
<feature type="domain" description="G-protein coupled receptors family 1 profile" evidence="10">
    <location>
        <begin position="69"/>
        <end position="310"/>
    </location>
</feature>
<evidence type="ECO:0000256" key="1">
    <source>
        <dbReference type="ARBA" id="ARBA00004141"/>
    </source>
</evidence>
<dbReference type="OMA" id="GCINCCI"/>
<evidence type="ECO:0000256" key="7">
    <source>
        <dbReference type="ARBA" id="ARBA00023224"/>
    </source>
</evidence>
<dbReference type="Proteomes" id="UP000472272">
    <property type="component" value="Chromosome 13"/>
</dbReference>
<evidence type="ECO:0000256" key="4">
    <source>
        <dbReference type="ARBA" id="ARBA00023040"/>
    </source>
</evidence>
<keyword evidence="2 8" id="KW-0812">Transmembrane</keyword>
<accession>A0A670JJD0</accession>
<keyword evidence="5 9" id="KW-0472">Membrane</keyword>
<dbReference type="PROSITE" id="PS00237">
    <property type="entry name" value="G_PROTEIN_RECEP_F1_1"/>
    <property type="match status" value="1"/>
</dbReference>
<keyword evidence="9" id="KW-0716">Sensory transduction</keyword>
<keyword evidence="4 8" id="KW-0297">G-protein coupled receptor</keyword>
<dbReference type="CDD" id="cd15419">
    <property type="entry name" value="7tmA_OR9K2-like"/>
    <property type="match status" value="1"/>
</dbReference>
<keyword evidence="7 8" id="KW-0807">Transducer</keyword>
<dbReference type="PANTHER" id="PTHR48018">
    <property type="entry name" value="OLFACTORY RECEPTOR"/>
    <property type="match status" value="1"/>
</dbReference>